<sequence length="133" mass="14198">MAKQVGSILTAAAPIAQVAAAVHKAVYQKPRRSFKYLLMVGMGESWSIERLGLSDPRRYDGANPVPAYDLVDALGMSIHVTYRQDGVGTSAAIVGFGFDPPKAAILHSEKFAQRTAELLAEVGVQASVDKLKA</sequence>
<dbReference type="RefSeq" id="WP_395123634.1">
    <property type="nucleotide sequence ID" value="NZ_JBIMSN010000094.1"/>
</dbReference>
<dbReference type="Proteomes" id="UP001609219">
    <property type="component" value="Unassembled WGS sequence"/>
</dbReference>
<dbReference type="Proteomes" id="UP001609176">
    <property type="component" value="Unassembled WGS sequence"/>
</dbReference>
<name>A0ABW7KAB0_9NOCA</name>
<dbReference type="EMBL" id="JBIMSN010000094">
    <property type="protein sequence ID" value="MFH5230870.1"/>
    <property type="molecule type" value="Genomic_DNA"/>
</dbReference>
<evidence type="ECO:0000313" key="1">
    <source>
        <dbReference type="EMBL" id="MFH5230870.1"/>
    </source>
</evidence>
<reference evidence="3 4" key="1">
    <citation type="submission" date="2024-10" db="EMBL/GenBank/DDBJ databases">
        <authorList>
            <person name="Riesco R."/>
        </authorList>
    </citation>
    <scope>NUCLEOTIDE SEQUENCE [LARGE SCALE GENOMIC DNA]</scope>
    <source>
        <strain evidence="2 3">NCIMB 15448</strain>
        <strain evidence="1 4">NCIMB 15450</strain>
    </source>
</reference>
<comment type="caution">
    <text evidence="1">The sequence shown here is derived from an EMBL/GenBank/DDBJ whole genome shotgun (WGS) entry which is preliminary data.</text>
</comment>
<evidence type="ECO:0000313" key="3">
    <source>
        <dbReference type="Proteomes" id="UP001609176"/>
    </source>
</evidence>
<dbReference type="EMBL" id="JBIMSP010000004">
    <property type="protein sequence ID" value="MFH5241163.1"/>
    <property type="molecule type" value="Genomic_DNA"/>
</dbReference>
<evidence type="ECO:0000313" key="4">
    <source>
        <dbReference type="Proteomes" id="UP001609219"/>
    </source>
</evidence>
<accession>A0ABW7KAB0</accession>
<organism evidence="1 4">
    <name type="scientific">Antrihabitans spumae</name>
    <dbReference type="NCBI Taxonomy" id="3373370"/>
    <lineage>
        <taxon>Bacteria</taxon>
        <taxon>Bacillati</taxon>
        <taxon>Actinomycetota</taxon>
        <taxon>Actinomycetes</taxon>
        <taxon>Mycobacteriales</taxon>
        <taxon>Nocardiaceae</taxon>
        <taxon>Antrihabitans</taxon>
    </lineage>
</organism>
<proteinExistence type="predicted"/>
<gene>
    <name evidence="2" type="ORF">ACHIPV_04590</name>
    <name evidence="1" type="ORF">ACHIRB_20205</name>
</gene>
<protein>
    <submittedName>
        <fullName evidence="1">Uncharacterized protein</fullName>
    </submittedName>
</protein>
<keyword evidence="4" id="KW-1185">Reference proteome</keyword>
<evidence type="ECO:0000313" key="2">
    <source>
        <dbReference type="EMBL" id="MFH5241163.1"/>
    </source>
</evidence>